<dbReference type="Proteomes" id="UP001218231">
    <property type="component" value="Plasmid unnamed1"/>
</dbReference>
<dbReference type="EMBL" id="CP117418">
    <property type="protein sequence ID" value="WCT79087.1"/>
    <property type="molecule type" value="Genomic_DNA"/>
</dbReference>
<evidence type="ECO:0000259" key="4">
    <source>
        <dbReference type="Pfam" id="PF13007"/>
    </source>
</evidence>
<dbReference type="Pfam" id="PF13007">
    <property type="entry name" value="LZ_Tnp_IS66"/>
    <property type="match status" value="1"/>
</dbReference>
<feature type="domain" description="Transposase IS66 central" evidence="2">
    <location>
        <begin position="187"/>
        <end position="483"/>
    </location>
</feature>
<dbReference type="EMBL" id="CP117417">
    <property type="protein sequence ID" value="WCT77156.1"/>
    <property type="molecule type" value="Genomic_DNA"/>
</dbReference>
<sequence>MSAIEPSQELSRLRAELSCAQAHALETEAELARVRAVNADLQARNAHLELMNEKMRRDKYGASSERRRVLDQFEIAFEEAEADASAAEMEGQIAAARTTSVAPFTRKRATRRDFPADLPREDIVIPAPEQCPCCGSGSLSRLPADITETLEKVPARHKVIRTIREKVSCRRCEKISQPPAPFHVTPRGMFGPHFLANLAFQKYGLHQPLNSQRDRLEAEGIPISLSTLADQIGAISVVTRPLFLLLEAHVLGGDRLHADDTTLPLLARYKTDIARIWDYVRDDSPFGGLSPPGVVCYYSRNRKGEHPRGHLAGYGGILQVDRFAGFNEMFRQSTMTRANCWAHSRRQFFELVDVARQLKRKKGKPPIVSPLAMEALEQIDRIFAIEHTINGQSAAQRLQVRQDSVAPLVRDLEVWMRRHLGLLSRHDAVAKAIAYMLNDWEGFTAFLGDGRICLTNNAAERQLRGVARGRKAWLFVGSDRGGERAAMMYSFFGSARLNGIDPLAWFTDVLARIADIPQGQLHELLPWNWKAAQQTQIAELAA</sequence>
<dbReference type="NCBIfam" id="NF033517">
    <property type="entry name" value="transpos_IS66"/>
    <property type="match status" value="1"/>
</dbReference>
<feature type="domain" description="Transposase TnpC homeodomain" evidence="4">
    <location>
        <begin position="47"/>
        <end position="123"/>
    </location>
</feature>
<dbReference type="Pfam" id="PF13005">
    <property type="entry name" value="zf-IS66"/>
    <property type="match status" value="1"/>
</dbReference>
<feature type="domain" description="Transposase IS66 C-terminal" evidence="5">
    <location>
        <begin position="490"/>
        <end position="527"/>
    </location>
</feature>
<evidence type="ECO:0000313" key="9">
    <source>
        <dbReference type="Proteomes" id="UP001218231"/>
    </source>
</evidence>
<evidence type="ECO:0000259" key="5">
    <source>
        <dbReference type="Pfam" id="PF13817"/>
    </source>
</evidence>
<dbReference type="InterPro" id="IPR024474">
    <property type="entry name" value="Znf_dom_IS66"/>
</dbReference>
<dbReference type="Pfam" id="PF13817">
    <property type="entry name" value="DDE_Tnp_IS66_C"/>
    <property type="match status" value="1"/>
</dbReference>
<dbReference type="InterPro" id="IPR024463">
    <property type="entry name" value="Transposase_TnpC_homeodom"/>
</dbReference>
<geneLocation type="plasmid" evidence="8 9">
    <name>unnamed1</name>
</geneLocation>
<dbReference type="RefSeq" id="WP_273617545.1">
    <property type="nucleotide sequence ID" value="NZ_CP117417.1"/>
</dbReference>
<evidence type="ECO:0000259" key="2">
    <source>
        <dbReference type="Pfam" id="PF03050"/>
    </source>
</evidence>
<evidence type="ECO:0000259" key="3">
    <source>
        <dbReference type="Pfam" id="PF13005"/>
    </source>
</evidence>
<dbReference type="InterPro" id="IPR039552">
    <property type="entry name" value="IS66_C"/>
</dbReference>
<feature type="domain" description="Transposase IS66 zinc-finger binding" evidence="3">
    <location>
        <begin position="128"/>
        <end position="173"/>
    </location>
</feature>
<evidence type="ECO:0000313" key="7">
    <source>
        <dbReference type="EMBL" id="WCT77161.1"/>
    </source>
</evidence>
<evidence type="ECO:0000313" key="6">
    <source>
        <dbReference type="EMBL" id="WCT77156.1"/>
    </source>
</evidence>
<proteinExistence type="predicted"/>
<dbReference type="PANTHER" id="PTHR33678:SF1">
    <property type="entry name" value="BLL1576 PROTEIN"/>
    <property type="match status" value="1"/>
</dbReference>
<dbReference type="Pfam" id="PF03050">
    <property type="entry name" value="DDE_Tnp_IS66"/>
    <property type="match status" value="1"/>
</dbReference>
<dbReference type="InterPro" id="IPR004291">
    <property type="entry name" value="Transposase_IS66_central"/>
</dbReference>
<keyword evidence="1" id="KW-0175">Coiled coil</keyword>
<reference evidence="7 9" key="1">
    <citation type="submission" date="2023-02" db="EMBL/GenBank/DDBJ databases">
        <title>Genome sequence of Novosphingobium humi KACC 19094.</title>
        <authorList>
            <person name="Kim S."/>
            <person name="Heo J."/>
            <person name="Kwon S.-W."/>
        </authorList>
    </citation>
    <scope>NUCLEOTIDE SEQUENCE [LARGE SCALE GENOMIC DNA]</scope>
    <source>
        <strain evidence="7 9">KACC 19094</strain>
        <plasmid evidence="8 9">unnamed1</plasmid>
    </source>
</reference>
<dbReference type="PANTHER" id="PTHR33678">
    <property type="entry name" value="BLL1576 PROTEIN"/>
    <property type="match status" value="1"/>
</dbReference>
<evidence type="ECO:0000256" key="1">
    <source>
        <dbReference type="SAM" id="Coils"/>
    </source>
</evidence>
<dbReference type="EMBL" id="CP117417">
    <property type="protein sequence ID" value="WCT77161.1"/>
    <property type="molecule type" value="Genomic_DNA"/>
</dbReference>
<feature type="coiled-coil region" evidence="1">
    <location>
        <begin position="10"/>
        <end position="90"/>
    </location>
</feature>
<name>A0ABY7TVA5_9SPHN</name>
<dbReference type="InterPro" id="IPR052344">
    <property type="entry name" value="Transposase-related"/>
</dbReference>
<organism evidence="7 9">
    <name type="scientific">Novosphingobium humi</name>
    <dbReference type="NCBI Taxonomy" id="2282397"/>
    <lineage>
        <taxon>Bacteria</taxon>
        <taxon>Pseudomonadati</taxon>
        <taxon>Pseudomonadota</taxon>
        <taxon>Alphaproteobacteria</taxon>
        <taxon>Sphingomonadales</taxon>
        <taxon>Sphingomonadaceae</taxon>
        <taxon>Novosphingobium</taxon>
    </lineage>
</organism>
<keyword evidence="9" id="KW-1185">Reference proteome</keyword>
<protein>
    <submittedName>
        <fullName evidence="7">IS66 family transposase</fullName>
    </submittedName>
</protein>
<accession>A0ABY7TVA5</accession>
<dbReference type="Proteomes" id="UP001218231">
    <property type="component" value="Chromosome"/>
</dbReference>
<evidence type="ECO:0000313" key="8">
    <source>
        <dbReference type="EMBL" id="WCT79087.1"/>
    </source>
</evidence>
<keyword evidence="8" id="KW-0614">Plasmid</keyword>
<gene>
    <name evidence="6" type="ORF">PQ457_14715</name>
    <name evidence="7" type="ORF">PQ457_14750</name>
    <name evidence="8" type="ORF">PQ457_18920</name>
</gene>